<dbReference type="Proteomes" id="UP000464669">
    <property type="component" value="Segment"/>
</dbReference>
<dbReference type="EMBL" id="MN642089">
    <property type="protein sequence ID" value="QGH72028.1"/>
    <property type="molecule type" value="Genomic_DNA"/>
</dbReference>
<dbReference type="Gene3D" id="3.90.75.20">
    <property type="match status" value="1"/>
</dbReference>
<keyword evidence="2" id="KW-1185">Reference proteome</keyword>
<evidence type="ECO:0000313" key="2">
    <source>
        <dbReference type="Proteomes" id="UP000464669"/>
    </source>
</evidence>
<organism evidence="1 2">
    <name type="scientific">Klebsiella phage N1M2</name>
    <dbReference type="NCBI Taxonomy" id="2664939"/>
    <lineage>
        <taxon>Viruses</taxon>
        <taxon>Duplodnaviria</taxon>
        <taxon>Heunggongvirae</taxon>
        <taxon>Uroviricota</taxon>
        <taxon>Caudoviricetes</taxon>
        <taxon>Chimalliviridae</taxon>
        <taxon>Nimduovirus</taxon>
        <taxon>Nimduovirus N1M2</taxon>
    </lineage>
</organism>
<evidence type="ECO:0000313" key="1">
    <source>
        <dbReference type="EMBL" id="QGH72028.1"/>
    </source>
</evidence>
<name>A0A6B7ZEW2_9CAUD</name>
<dbReference type="SUPFAM" id="SSF54060">
    <property type="entry name" value="His-Me finger endonucleases"/>
    <property type="match status" value="1"/>
</dbReference>
<reference evidence="1 2" key="1">
    <citation type="submission" date="2019-11" db="EMBL/GenBank/DDBJ databases">
        <authorList>
            <person name="Lewis R."/>
            <person name="Clooney A.G."/>
            <person name="Stockdale S.R."/>
            <person name="Buttimer C."/>
            <person name="Draper L.A."/>
            <person name="Ross R.P."/>
            <person name="Hill C."/>
        </authorList>
    </citation>
    <scope>NUCLEOTIDE SEQUENCE [LARGE SCALE GENOMIC DNA]</scope>
</reference>
<accession>A0A6B7ZEW2</accession>
<protein>
    <submittedName>
        <fullName evidence="1">Uncharacterized protein</fullName>
    </submittedName>
</protein>
<dbReference type="InterPro" id="IPR044925">
    <property type="entry name" value="His-Me_finger_sf"/>
</dbReference>
<proteinExistence type="predicted"/>
<gene>
    <name evidence="1" type="ORF">N1M2_165</name>
</gene>
<sequence>MDNKDNWIIIPGFSNYEINENGDVRRKKDQFKMKDLLRNGYRSVNLVSDYGVQAYITIHVTVCSIFNGPRPDLPEGCKLITCNHINGNKLDCTKSNLEWTTNSDNIFHAYKTGLNKASQHIKIENVKTGKVITLHSLRELSRWAGTPNVSGTMIVNKYKDTLLDHTWKITLEGLSVNNSGTRTSKMFYGLEISDRTELVLFKSSHECAGILGISRRSIGRALKSNGKKIVNGWAFSHDKQSLVSSYLVGQIDSNVAEGAFNDFEL</sequence>